<dbReference type="AlphaFoldDB" id="A0A316EF67"/>
<reference evidence="10 11" key="1">
    <citation type="submission" date="2018-05" db="EMBL/GenBank/DDBJ databases">
        <title>Genomic Encyclopedia of Archaeal and Bacterial Type Strains, Phase II (KMG-II): from individual species to whole genera.</title>
        <authorList>
            <person name="Goeker M."/>
        </authorList>
    </citation>
    <scope>NUCLEOTIDE SEQUENCE [LARGE SCALE GENOMIC DNA]</scope>
    <source>
        <strain evidence="10 11">DSM 22214</strain>
    </source>
</reference>
<dbReference type="RefSeq" id="WP_109740867.1">
    <property type="nucleotide sequence ID" value="NZ_QGGO01000001.1"/>
</dbReference>
<dbReference type="InterPro" id="IPR020846">
    <property type="entry name" value="MFS_dom"/>
</dbReference>
<dbReference type="CDD" id="cd17388">
    <property type="entry name" value="MFS_TetA"/>
    <property type="match status" value="1"/>
</dbReference>
<gene>
    <name evidence="10" type="ORF">LV89_00069</name>
</gene>
<accession>A0A316EF67</accession>
<evidence type="ECO:0000256" key="2">
    <source>
        <dbReference type="ARBA" id="ARBA00004141"/>
    </source>
</evidence>
<evidence type="ECO:0000256" key="8">
    <source>
        <dbReference type="SAM" id="Phobius"/>
    </source>
</evidence>
<evidence type="ECO:0000313" key="11">
    <source>
        <dbReference type="Proteomes" id="UP000245489"/>
    </source>
</evidence>
<organism evidence="10 11">
    <name type="scientific">Arcicella aurantiaca</name>
    <dbReference type="NCBI Taxonomy" id="591202"/>
    <lineage>
        <taxon>Bacteria</taxon>
        <taxon>Pseudomonadati</taxon>
        <taxon>Bacteroidota</taxon>
        <taxon>Cytophagia</taxon>
        <taxon>Cytophagales</taxon>
        <taxon>Flectobacillaceae</taxon>
        <taxon>Arcicella</taxon>
    </lineage>
</organism>
<feature type="transmembrane region" description="Helical" evidence="8">
    <location>
        <begin position="165"/>
        <end position="185"/>
    </location>
</feature>
<evidence type="ECO:0000256" key="6">
    <source>
        <dbReference type="ARBA" id="ARBA00022989"/>
    </source>
</evidence>
<keyword evidence="4" id="KW-0813">Transport</keyword>
<feature type="transmembrane region" description="Helical" evidence="8">
    <location>
        <begin position="7"/>
        <end position="30"/>
    </location>
</feature>
<comment type="similarity">
    <text evidence="3">Belongs to the major facilitator superfamily. TCR/Tet family.</text>
</comment>
<keyword evidence="5 8" id="KW-0812">Transmembrane</keyword>
<dbReference type="InterPro" id="IPR005829">
    <property type="entry name" value="Sugar_transporter_CS"/>
</dbReference>
<feature type="transmembrane region" description="Helical" evidence="8">
    <location>
        <begin position="214"/>
        <end position="233"/>
    </location>
</feature>
<comment type="subcellular location">
    <subcellularLocation>
        <location evidence="2">Membrane</location>
        <topology evidence="2">Multi-pass membrane protein</topology>
    </subcellularLocation>
</comment>
<feature type="transmembrane region" description="Helical" evidence="8">
    <location>
        <begin position="79"/>
        <end position="98"/>
    </location>
</feature>
<sequence>MSTKRTPAIIFIFITIVIDVLGIGIIVPVIPKIILELTGKGLSEASKYSGLLMSSYAIMQFVFSPIIGGLSDKYGRRPVILASLFGFFFDYLILIFAPTFTWLFVARIIAGITGASFTTATAYIADISTDENRSKNFGMVGAAFGLGFIIGPPIGGILGDIGTRVPFMFAAGLTLINALYGYFVLPESLKKENRREFDWKRANPVGSLKNIGRYPALLGLIGALFCLQIAGQAHPSTWSYFTMKEFNWTLKEVGYSLAFVGLMVAIVQGGLNRVINPKLGDKNSIIIGLLFYGIGFMLFAFATKGWMMYIFMVPFGLGGIAGPALQSMITKQVAPNEQGELQGGITSMQSITTIIGPLFASNLFSYFSAEDAPIFFPGAAFFMAGVVTFLALGIALKSFPKNKEAEVIA</sequence>
<evidence type="ECO:0000256" key="3">
    <source>
        <dbReference type="ARBA" id="ARBA00007520"/>
    </source>
</evidence>
<dbReference type="GO" id="GO:0016020">
    <property type="term" value="C:membrane"/>
    <property type="evidence" value="ECO:0007669"/>
    <property type="project" value="UniProtKB-SubCell"/>
</dbReference>
<proteinExistence type="inferred from homology"/>
<dbReference type="InterPro" id="IPR011701">
    <property type="entry name" value="MFS"/>
</dbReference>
<dbReference type="PANTHER" id="PTHR23504">
    <property type="entry name" value="MAJOR FACILITATOR SUPERFAMILY DOMAIN-CONTAINING PROTEIN 10"/>
    <property type="match status" value="1"/>
</dbReference>
<feature type="transmembrane region" description="Helical" evidence="8">
    <location>
        <begin position="374"/>
        <end position="396"/>
    </location>
</feature>
<comment type="caution">
    <text evidence="10">The sequence shown here is derived from an EMBL/GenBank/DDBJ whole genome shotgun (WGS) entry which is preliminary data.</text>
</comment>
<dbReference type="PROSITE" id="PS00216">
    <property type="entry name" value="SUGAR_TRANSPORT_1"/>
    <property type="match status" value="1"/>
</dbReference>
<feature type="transmembrane region" description="Helical" evidence="8">
    <location>
        <begin position="50"/>
        <end position="67"/>
    </location>
</feature>
<comment type="function">
    <text evidence="1">Resistance to tetracycline by an active tetracycline efflux. This is an energy-dependent process that decreases the accumulation of the antibiotic in whole cells. This protein functions as a metal-tetracycline/H(+) antiporter.</text>
</comment>
<dbReference type="Gene3D" id="1.20.1250.20">
    <property type="entry name" value="MFS general substrate transporter like domains"/>
    <property type="match status" value="1"/>
</dbReference>
<dbReference type="PRINTS" id="PR01035">
    <property type="entry name" value="TCRTETA"/>
</dbReference>
<feature type="transmembrane region" description="Helical" evidence="8">
    <location>
        <begin position="283"/>
        <end position="302"/>
    </location>
</feature>
<evidence type="ECO:0000256" key="1">
    <source>
        <dbReference type="ARBA" id="ARBA00003279"/>
    </source>
</evidence>
<feature type="transmembrane region" description="Helical" evidence="8">
    <location>
        <begin position="137"/>
        <end position="159"/>
    </location>
</feature>
<evidence type="ECO:0000256" key="5">
    <source>
        <dbReference type="ARBA" id="ARBA00022692"/>
    </source>
</evidence>
<feature type="transmembrane region" description="Helical" evidence="8">
    <location>
        <begin position="253"/>
        <end position="271"/>
    </location>
</feature>
<dbReference type="OrthoDB" id="9793283at2"/>
<feature type="domain" description="Major facilitator superfamily (MFS) profile" evidence="9">
    <location>
        <begin position="8"/>
        <end position="403"/>
    </location>
</feature>
<dbReference type="GO" id="GO:0022857">
    <property type="term" value="F:transmembrane transporter activity"/>
    <property type="evidence" value="ECO:0007669"/>
    <property type="project" value="InterPro"/>
</dbReference>
<protein>
    <submittedName>
        <fullName evidence="10">DHA1 family tetracycline resistance protein-like MFS transporter</fullName>
    </submittedName>
</protein>
<dbReference type="InterPro" id="IPR001958">
    <property type="entry name" value="Tet-R_TetA/multi-R_MdtG-like"/>
</dbReference>
<dbReference type="EMBL" id="QGGO01000001">
    <property type="protein sequence ID" value="PWK29230.1"/>
    <property type="molecule type" value="Genomic_DNA"/>
</dbReference>
<dbReference type="PROSITE" id="PS50850">
    <property type="entry name" value="MFS"/>
    <property type="match status" value="1"/>
</dbReference>
<evidence type="ECO:0000256" key="7">
    <source>
        <dbReference type="ARBA" id="ARBA00023136"/>
    </source>
</evidence>
<dbReference type="PANTHER" id="PTHR23504:SF15">
    <property type="entry name" value="MAJOR FACILITATOR SUPERFAMILY (MFS) PROFILE DOMAIN-CONTAINING PROTEIN"/>
    <property type="match status" value="1"/>
</dbReference>
<name>A0A316EF67_9BACT</name>
<keyword evidence="11" id="KW-1185">Reference proteome</keyword>
<dbReference type="Proteomes" id="UP000245489">
    <property type="component" value="Unassembled WGS sequence"/>
</dbReference>
<keyword evidence="6 8" id="KW-1133">Transmembrane helix</keyword>
<dbReference type="SUPFAM" id="SSF103473">
    <property type="entry name" value="MFS general substrate transporter"/>
    <property type="match status" value="1"/>
</dbReference>
<feature type="transmembrane region" description="Helical" evidence="8">
    <location>
        <begin position="104"/>
        <end position="125"/>
    </location>
</feature>
<evidence type="ECO:0000259" key="9">
    <source>
        <dbReference type="PROSITE" id="PS50850"/>
    </source>
</evidence>
<dbReference type="InterPro" id="IPR036259">
    <property type="entry name" value="MFS_trans_sf"/>
</dbReference>
<evidence type="ECO:0000256" key="4">
    <source>
        <dbReference type="ARBA" id="ARBA00022448"/>
    </source>
</evidence>
<evidence type="ECO:0000313" key="10">
    <source>
        <dbReference type="EMBL" id="PWK29230.1"/>
    </source>
</evidence>
<dbReference type="Pfam" id="PF07690">
    <property type="entry name" value="MFS_1"/>
    <property type="match status" value="2"/>
</dbReference>
<keyword evidence="7 8" id="KW-0472">Membrane</keyword>